<dbReference type="InterPro" id="IPR011989">
    <property type="entry name" value="ARM-like"/>
</dbReference>
<organism evidence="2 3">
    <name type="scientific">Saguinus oedipus</name>
    <name type="common">Cotton-top tamarin</name>
    <name type="synonym">Oedipomidas oedipus</name>
    <dbReference type="NCBI Taxonomy" id="9490"/>
    <lineage>
        <taxon>Eukaryota</taxon>
        <taxon>Metazoa</taxon>
        <taxon>Chordata</taxon>
        <taxon>Craniata</taxon>
        <taxon>Vertebrata</taxon>
        <taxon>Euteleostomi</taxon>
        <taxon>Mammalia</taxon>
        <taxon>Eutheria</taxon>
        <taxon>Euarchontoglires</taxon>
        <taxon>Primates</taxon>
        <taxon>Haplorrhini</taxon>
        <taxon>Platyrrhini</taxon>
        <taxon>Cebidae</taxon>
        <taxon>Callitrichinae</taxon>
        <taxon>Saguinus</taxon>
    </lineage>
</organism>
<comment type="caution">
    <text evidence="2">The sequence shown here is derived from an EMBL/GenBank/DDBJ whole genome shotgun (WGS) entry which is preliminary data.</text>
</comment>
<dbReference type="EMBL" id="JASSZA010000001">
    <property type="protein sequence ID" value="KAK2121059.1"/>
    <property type="molecule type" value="Genomic_DNA"/>
</dbReference>
<evidence type="ECO:0000256" key="1">
    <source>
        <dbReference type="SAM" id="MobiDB-lite"/>
    </source>
</evidence>
<name>A0ABQ9WJF1_SAGOE</name>
<protein>
    <submittedName>
        <fullName evidence="2">Meiosis inhibitor protein 1</fullName>
    </submittedName>
</protein>
<accession>A0ABQ9WJF1</accession>
<feature type="compositionally biased region" description="Polar residues" evidence="1">
    <location>
        <begin position="57"/>
        <end position="67"/>
    </location>
</feature>
<proteinExistence type="predicted"/>
<sequence>MAVRQAATAGTPEPRRDEEAALLFERAHYRHDLRWLLPVSPRLCLACTLELLPEPGVSQTRPVPRQTRSGEPDAKPGALAVFTLLPVSPPHTRSQRLRGLLSPRPACWPPGSPVHRAKPPGCAPGRAEIRIPRDLTQSQGHTFPLSALWPLLLLALPPFPQDSALAQAPAISVPTHLRASRTGGGRSSFPSAVHLVRKKHMLSCFQDALVRHTSLVTQLVSQDQRVCVHFISVVFGLLCIVEDGSVTDLCIEVLIQLTTQLKLEQSIRCLLDECHKELYNMPSMRGSLATLTLLGKLVDAIPALADQLVMEHGNLMDYLLRGLLYPNEGIKASVCYLYGKLYSSPVAAEMLSGHFRDKLFPLFLSILDDAQTKELQINCLGLLRQLLKYDLFVSTIMNKVALEESAKNIEGPPGDPSLPLVLKKLLLSRDETLQVASAHCITAVLVHSPEKYAPAFIHADIPEFLFEHLSASSEVLVWSSYNCLTLLAEEPLFFSKCHTVYGIEAVVRSLQASLKMNNTELHKQGLLLFTEILTRQPEEIKLFTSSAMWRDASCALKEAVSSPVLEVAAEAVKATSAFLRKDHQSAPPVRYGELQSLLEAMLNRCVEFSQTCLNRRPLGHTSSRDSEKAILQRGKFLLSTLEGFRSACRLAIEFQSEPSAQENPFTAPSAEKKDTLEAFSEFLLSACDSMCIPMVMMLSPGGLCCSLQRHLEQTTQPALMEVFLSILHSLFVIVPHMKEKFSKKLGSKRI</sequence>
<dbReference type="SUPFAM" id="SSF48371">
    <property type="entry name" value="ARM repeat"/>
    <property type="match status" value="1"/>
</dbReference>
<dbReference type="Gene3D" id="1.25.10.10">
    <property type="entry name" value="Leucine-rich Repeat Variant"/>
    <property type="match status" value="1"/>
</dbReference>
<dbReference type="PANTHER" id="PTHR12044">
    <property type="entry name" value="BCL2 INTERACTING MEDIATOR OF CELL DEATH"/>
    <property type="match status" value="1"/>
</dbReference>
<evidence type="ECO:0000313" key="2">
    <source>
        <dbReference type="EMBL" id="KAK2121059.1"/>
    </source>
</evidence>
<dbReference type="Proteomes" id="UP001266305">
    <property type="component" value="Unassembled WGS sequence"/>
</dbReference>
<reference evidence="2 3" key="1">
    <citation type="submission" date="2023-05" db="EMBL/GenBank/DDBJ databases">
        <title>B98-5 Cell Line De Novo Hybrid Assembly: An Optical Mapping Approach.</title>
        <authorList>
            <person name="Kananen K."/>
            <person name="Auerbach J.A."/>
            <person name="Kautto E."/>
            <person name="Blachly J.S."/>
        </authorList>
    </citation>
    <scope>NUCLEOTIDE SEQUENCE [LARGE SCALE GENOMIC DNA]</scope>
    <source>
        <strain evidence="2">B95-8</strain>
        <tissue evidence="2">Cell line</tissue>
    </source>
</reference>
<gene>
    <name evidence="2" type="primary">MEI1</name>
    <name evidence="2" type="ORF">P7K49_002445</name>
</gene>
<evidence type="ECO:0000313" key="3">
    <source>
        <dbReference type="Proteomes" id="UP001266305"/>
    </source>
</evidence>
<dbReference type="PANTHER" id="PTHR12044:SF10">
    <property type="entry name" value="MEIOSIS INHIBITOR PROTEIN 1"/>
    <property type="match status" value="1"/>
</dbReference>
<dbReference type="InterPro" id="IPR016024">
    <property type="entry name" value="ARM-type_fold"/>
</dbReference>
<feature type="region of interest" description="Disordered" evidence="1">
    <location>
        <begin position="55"/>
        <end position="75"/>
    </location>
</feature>
<keyword evidence="3" id="KW-1185">Reference proteome</keyword>
<dbReference type="InterPro" id="IPR052133">
    <property type="entry name" value="Immune_Signaling-Apoptosis_Reg"/>
</dbReference>